<evidence type="ECO:0000256" key="8">
    <source>
        <dbReference type="ARBA" id="ARBA00023136"/>
    </source>
</evidence>
<keyword evidence="5" id="KW-0547">Nucleotide-binding</keyword>
<evidence type="ECO:0000313" key="11">
    <source>
        <dbReference type="EMBL" id="GAB0186983.1"/>
    </source>
</evidence>
<evidence type="ECO:0000313" key="12">
    <source>
        <dbReference type="Proteomes" id="UP001623348"/>
    </source>
</evidence>
<dbReference type="GO" id="GO:0016874">
    <property type="term" value="F:ligase activity"/>
    <property type="evidence" value="ECO:0007669"/>
    <property type="project" value="UniProtKB-KW"/>
</dbReference>
<dbReference type="AlphaFoldDB" id="A0ABC9WNZ9"/>
<feature type="transmembrane region" description="Helical" evidence="10">
    <location>
        <begin position="24"/>
        <end position="44"/>
    </location>
</feature>
<evidence type="ECO:0000256" key="9">
    <source>
        <dbReference type="SAM" id="MobiDB-lite"/>
    </source>
</evidence>
<comment type="similarity">
    <text evidence="2">Belongs to the unc-93 family.</text>
</comment>
<gene>
    <name evidence="11" type="ORF">GRJ2_001163600</name>
</gene>
<feature type="region of interest" description="Disordered" evidence="9">
    <location>
        <begin position="851"/>
        <end position="872"/>
    </location>
</feature>
<name>A0ABC9WNZ9_GRUJA</name>
<dbReference type="SUPFAM" id="SSF103473">
    <property type="entry name" value="MFS general substrate transporter"/>
    <property type="match status" value="1"/>
</dbReference>
<evidence type="ECO:0000256" key="7">
    <source>
        <dbReference type="ARBA" id="ARBA00022989"/>
    </source>
</evidence>
<keyword evidence="4 10" id="KW-0812">Transmembrane</keyword>
<feature type="transmembrane region" description="Helical" evidence="10">
    <location>
        <begin position="97"/>
        <end position="120"/>
    </location>
</feature>
<evidence type="ECO:0000256" key="5">
    <source>
        <dbReference type="ARBA" id="ARBA00022741"/>
    </source>
</evidence>
<dbReference type="Proteomes" id="UP001623348">
    <property type="component" value="Unassembled WGS sequence"/>
</dbReference>
<keyword evidence="7 10" id="KW-1133">Transmembrane helix</keyword>
<evidence type="ECO:0000256" key="2">
    <source>
        <dbReference type="ARBA" id="ARBA00009172"/>
    </source>
</evidence>
<dbReference type="SUPFAM" id="SSF56059">
    <property type="entry name" value="Glutathione synthetase ATP-binding domain-like"/>
    <property type="match status" value="1"/>
</dbReference>
<dbReference type="InterPro" id="IPR036259">
    <property type="entry name" value="MFS_trans_sf"/>
</dbReference>
<comment type="caution">
    <text evidence="11">The sequence shown here is derived from an EMBL/GenBank/DDBJ whole genome shotgun (WGS) entry which is preliminary data.</text>
</comment>
<keyword evidence="3" id="KW-0436">Ligase</keyword>
<keyword evidence="6" id="KW-0067">ATP-binding</keyword>
<evidence type="ECO:0000256" key="3">
    <source>
        <dbReference type="ARBA" id="ARBA00022598"/>
    </source>
</evidence>
<dbReference type="PANTHER" id="PTHR12241">
    <property type="entry name" value="TUBULIN POLYGLUTAMYLASE"/>
    <property type="match status" value="1"/>
</dbReference>
<dbReference type="PROSITE" id="PS51221">
    <property type="entry name" value="TTL"/>
    <property type="match status" value="1"/>
</dbReference>
<keyword evidence="8 10" id="KW-0472">Membrane</keyword>
<organism evidence="11 12">
    <name type="scientific">Grus japonensis</name>
    <name type="common">Japanese crane</name>
    <name type="synonym">Red-crowned crane</name>
    <dbReference type="NCBI Taxonomy" id="30415"/>
    <lineage>
        <taxon>Eukaryota</taxon>
        <taxon>Metazoa</taxon>
        <taxon>Chordata</taxon>
        <taxon>Craniata</taxon>
        <taxon>Vertebrata</taxon>
        <taxon>Euteleostomi</taxon>
        <taxon>Archelosauria</taxon>
        <taxon>Archosauria</taxon>
        <taxon>Dinosauria</taxon>
        <taxon>Saurischia</taxon>
        <taxon>Theropoda</taxon>
        <taxon>Coelurosauria</taxon>
        <taxon>Aves</taxon>
        <taxon>Neognathae</taxon>
        <taxon>Neoaves</taxon>
        <taxon>Gruiformes</taxon>
        <taxon>Gruidae</taxon>
        <taxon>Grus</taxon>
    </lineage>
</organism>
<evidence type="ECO:0000256" key="6">
    <source>
        <dbReference type="ARBA" id="ARBA00022840"/>
    </source>
</evidence>
<evidence type="ECO:0000256" key="4">
    <source>
        <dbReference type="ARBA" id="ARBA00022692"/>
    </source>
</evidence>
<dbReference type="InterPro" id="IPR010291">
    <property type="entry name" value="Ion_channel_UNC-93"/>
</dbReference>
<protein>
    <submittedName>
        <fullName evidence="11">Probable tubulin polyglutamylase TTLL2</fullName>
    </submittedName>
</protein>
<dbReference type="Gene3D" id="3.30.470.20">
    <property type="entry name" value="ATP-grasp fold, B domain"/>
    <property type="match status" value="1"/>
</dbReference>
<dbReference type="GO" id="GO:0005524">
    <property type="term" value="F:ATP binding"/>
    <property type="evidence" value="ECO:0007669"/>
    <property type="project" value="UniProtKB-KW"/>
</dbReference>
<feature type="transmembrane region" description="Helical" evidence="10">
    <location>
        <begin position="329"/>
        <end position="346"/>
    </location>
</feature>
<dbReference type="PANTHER" id="PTHR12241:SF118">
    <property type="entry name" value="TUBULIN POLYGLUTAMYLASE TTLL2-RELATED"/>
    <property type="match status" value="1"/>
</dbReference>
<dbReference type="CDD" id="cd17406">
    <property type="entry name" value="MFS_unc93A_like"/>
    <property type="match status" value="1"/>
</dbReference>
<accession>A0ABC9WNZ9</accession>
<reference evidence="11 12" key="1">
    <citation type="submission" date="2024-06" db="EMBL/GenBank/DDBJ databases">
        <title>The draft genome of Grus japonensis, version 3.</title>
        <authorList>
            <person name="Nabeshima K."/>
            <person name="Suzuki S."/>
            <person name="Onuma M."/>
        </authorList>
    </citation>
    <scope>NUCLEOTIDE SEQUENCE [LARGE SCALE GENOMIC DNA]</scope>
    <source>
        <strain evidence="11 12">451A</strain>
    </source>
</reference>
<evidence type="ECO:0000256" key="10">
    <source>
        <dbReference type="SAM" id="Phobius"/>
    </source>
</evidence>
<dbReference type="Pfam" id="PF03133">
    <property type="entry name" value="TTL"/>
    <property type="match status" value="1"/>
</dbReference>
<dbReference type="InterPro" id="IPR004344">
    <property type="entry name" value="TTL/TTLL_fam"/>
</dbReference>
<dbReference type="Gene3D" id="1.20.1250.20">
    <property type="entry name" value="MFS general substrate transporter like domains"/>
    <property type="match status" value="1"/>
</dbReference>
<feature type="transmembrane region" description="Helical" evidence="10">
    <location>
        <begin position="250"/>
        <end position="272"/>
    </location>
</feature>
<evidence type="ECO:0000256" key="1">
    <source>
        <dbReference type="ARBA" id="ARBA00004141"/>
    </source>
</evidence>
<dbReference type="EMBL" id="BAAFJT010000003">
    <property type="protein sequence ID" value="GAB0186983.1"/>
    <property type="molecule type" value="Genomic_DNA"/>
</dbReference>
<feature type="transmembrane region" description="Helical" evidence="10">
    <location>
        <begin position="140"/>
        <end position="163"/>
    </location>
</feature>
<comment type="subcellular location">
    <subcellularLocation>
        <location evidence="1">Membrane</location>
        <topology evidence="1">Multi-pass membrane protein</topology>
    </subcellularLocation>
</comment>
<proteinExistence type="inferred from homology"/>
<dbReference type="Pfam" id="PF05978">
    <property type="entry name" value="UNC-93"/>
    <property type="match status" value="1"/>
</dbReference>
<keyword evidence="12" id="KW-1185">Reference proteome</keyword>
<sequence length="959" mass="108748">MRNIFYEVDYDVNLGQSSLHSEEGLGVASLSVLYAALILSSMFLPPVLIKKLGCKWTIAGSMCCYIAFSLGNFYASWYNLNTLTLSIVLEQNQYTLIPTSVILGLGGAPLWSAKCTYLTIAGNSYAEKAGKNGKDIINQYFGVFFLIFQSSGIWGNLISSLIFSQASNKASGVLAVLLIVIFLDQIKSDQAETEKEILETPSFWSTFLATFQHLKDKRQCLLIPLTMYSGFEQGFLSGDYTKTYVTCALGIHYVGYAMICFSAVNSLCSLLFGKISQFTGRKLLFALGLYGILFEKHKEAAFANYRLWESVGFVIAFGYSTKLQVYIKLYILLSVLVLSMVMYGAVEYLEAKSSPGTPTSTKKENIWIFVVLLQGEECYSGITGQRPYILMRKHCTDIMIITASKMEMKADDYDRRDVLRPLVFRLHENVPAIVREVLLERGWTEFDKKEQDDADWNLYWRNSPFRMTDHHSIKPWQRLNHYPEAVRITRKDYLARHLKRMKGAYGSALYEFSPVAFIMPNDYVKFIAEYNKERQSVGRRPSYWICKPVDLSRGRGILIFQDIKDLVYDCTVIVQKYISNPLLISGYKLDLRLYVCVTSFYPLTIYTYEEGLVRFATEKFDLGSLDNVYAHLTNTSINKYGASYKKYKDGIGCGCKWTFSKFRSYLRIFGVDDMLLWQKINNIVILTLLAVAPLPVASNCFELFGFDILIDDKFKPWLLEVNYNPALCLDCSIDDTVKRKLLHDIVELLNYKQIDTFRQNQVAGTKAGRRRVPWGTDGESATKEAPGLLACQKVAKRTSASSVQPALQAARGSIRKVVALTKKTTRACPIKTQTSQLRERINMPKIPSQAKAEAKNKQIPGAGHSPHKSAQLSRWLPTPDFCNHELTIRPYFLSDKDQRPISRVGDFVLIFPFNEAALQASRDGIDVKSIIKEINKLVSKQLPSKQQNTKKRVGYLTSV</sequence>
<dbReference type="GO" id="GO:0016020">
    <property type="term" value="C:membrane"/>
    <property type="evidence" value="ECO:0007669"/>
    <property type="project" value="UniProtKB-SubCell"/>
</dbReference>
<feature type="transmembrane region" description="Helical" evidence="10">
    <location>
        <begin position="56"/>
        <end position="77"/>
    </location>
</feature>